<dbReference type="InterPro" id="IPR058594">
    <property type="entry name" value="PB1-like_dom_pln"/>
</dbReference>
<reference evidence="3" key="2">
    <citation type="submission" date="2022-01" db="EMBL/GenBank/DDBJ databases">
        <authorList>
            <person name="Yamashiro T."/>
            <person name="Shiraishi A."/>
            <person name="Satake H."/>
            <person name="Nakayama K."/>
        </authorList>
    </citation>
    <scope>NUCLEOTIDE SEQUENCE</scope>
</reference>
<dbReference type="Proteomes" id="UP001151760">
    <property type="component" value="Unassembled WGS sequence"/>
</dbReference>
<evidence type="ECO:0000313" key="3">
    <source>
        <dbReference type="EMBL" id="GJT53302.1"/>
    </source>
</evidence>
<proteinExistence type="predicted"/>
<feature type="domain" description="PB1-like" evidence="2">
    <location>
        <begin position="3"/>
        <end position="102"/>
    </location>
</feature>
<evidence type="ECO:0000259" key="2">
    <source>
        <dbReference type="Pfam" id="PF26130"/>
    </source>
</evidence>
<feature type="compositionally biased region" description="Basic and acidic residues" evidence="1">
    <location>
        <begin position="125"/>
        <end position="135"/>
    </location>
</feature>
<accession>A0ABQ5ERB9</accession>
<name>A0ABQ5ERB9_9ASTR</name>
<keyword evidence="4" id="KW-1185">Reference proteome</keyword>
<dbReference type="Pfam" id="PF26130">
    <property type="entry name" value="PB1-like"/>
    <property type="match status" value="1"/>
</dbReference>
<evidence type="ECO:0000256" key="1">
    <source>
        <dbReference type="SAM" id="MobiDB-lite"/>
    </source>
</evidence>
<sequence>MAFKVLLHHYGRFISPSGRKFVDGIVATVDPVELSNFSSNQMKAILTKCLGYDENSAAFLYMKKPNRSLDLGLVLLDDAIQDIDSIVTYTQTYQNLLHVYVSRGVIPTCCGDQLEDGGKRKKKTDKPSCSKKLFD</sequence>
<gene>
    <name evidence="3" type="ORF">Tco_0988356</name>
</gene>
<dbReference type="EMBL" id="BQNB010016575">
    <property type="protein sequence ID" value="GJT53302.1"/>
    <property type="molecule type" value="Genomic_DNA"/>
</dbReference>
<comment type="caution">
    <text evidence="3">The sequence shown here is derived from an EMBL/GenBank/DDBJ whole genome shotgun (WGS) entry which is preliminary data.</text>
</comment>
<organism evidence="3 4">
    <name type="scientific">Tanacetum coccineum</name>
    <dbReference type="NCBI Taxonomy" id="301880"/>
    <lineage>
        <taxon>Eukaryota</taxon>
        <taxon>Viridiplantae</taxon>
        <taxon>Streptophyta</taxon>
        <taxon>Embryophyta</taxon>
        <taxon>Tracheophyta</taxon>
        <taxon>Spermatophyta</taxon>
        <taxon>Magnoliopsida</taxon>
        <taxon>eudicotyledons</taxon>
        <taxon>Gunneridae</taxon>
        <taxon>Pentapetalae</taxon>
        <taxon>asterids</taxon>
        <taxon>campanulids</taxon>
        <taxon>Asterales</taxon>
        <taxon>Asteraceae</taxon>
        <taxon>Asteroideae</taxon>
        <taxon>Anthemideae</taxon>
        <taxon>Anthemidinae</taxon>
        <taxon>Tanacetum</taxon>
    </lineage>
</organism>
<protein>
    <recommendedName>
        <fullName evidence="2">PB1-like domain-containing protein</fullName>
    </recommendedName>
</protein>
<evidence type="ECO:0000313" key="4">
    <source>
        <dbReference type="Proteomes" id="UP001151760"/>
    </source>
</evidence>
<reference evidence="3" key="1">
    <citation type="journal article" date="2022" name="Int. J. Mol. Sci.">
        <title>Draft Genome of Tanacetum Coccineum: Genomic Comparison of Closely Related Tanacetum-Family Plants.</title>
        <authorList>
            <person name="Yamashiro T."/>
            <person name="Shiraishi A."/>
            <person name="Nakayama K."/>
            <person name="Satake H."/>
        </authorList>
    </citation>
    <scope>NUCLEOTIDE SEQUENCE</scope>
</reference>
<feature type="region of interest" description="Disordered" evidence="1">
    <location>
        <begin position="116"/>
        <end position="135"/>
    </location>
</feature>